<evidence type="ECO:0000313" key="3">
    <source>
        <dbReference type="EMBL" id="AIY82428.1"/>
    </source>
</evidence>
<dbReference type="OrthoDB" id="9813328at2"/>
<dbReference type="Pfam" id="PF08378">
    <property type="entry name" value="NERD"/>
    <property type="match status" value="1"/>
</dbReference>
<evidence type="ECO:0000313" key="4">
    <source>
        <dbReference type="Proteomes" id="UP000030635"/>
    </source>
</evidence>
<protein>
    <submittedName>
        <fullName evidence="3">Nuclease-related domain protein</fullName>
    </submittedName>
</protein>
<dbReference type="AlphaFoldDB" id="A0A0A7FS95"/>
<name>A0A0A7FS95_9CLOT</name>
<organism evidence="3 4">
    <name type="scientific">Clostridium baratii str. Sullivan</name>
    <dbReference type="NCBI Taxonomy" id="1415775"/>
    <lineage>
        <taxon>Bacteria</taxon>
        <taxon>Bacillati</taxon>
        <taxon>Bacillota</taxon>
        <taxon>Clostridia</taxon>
        <taxon>Eubacteriales</taxon>
        <taxon>Clostridiaceae</taxon>
        <taxon>Clostridium</taxon>
    </lineage>
</organism>
<feature type="transmembrane region" description="Helical" evidence="1">
    <location>
        <begin position="25"/>
        <end position="45"/>
    </location>
</feature>
<dbReference type="HOGENOM" id="CLU_1076462_0_0_9"/>
<sequence>MAILVKVDEVKNLNEEREKFKLNKFSAIIAFIISIFIVKLIFALFRIDGLLGEFEDLLVLLISLLLTYIYLKRRYLIKEHTKKGFIKVLKEDDDKSSNILLPEELHTLSDKNYIIKNLRFKNSGGINFIHTAVINKDAVFIIYIRNDMGDIKGSKSDNKWSVIFEGKKKKVDNPINIVKKQENRLREYLKREGFIIDVKSIIYYSNKDINFNIKYDEKEVSIFNEETAMDLVNYIKGYKGKNNVDFENVLDIIIKISK</sequence>
<proteinExistence type="predicted"/>
<dbReference type="PROSITE" id="PS50965">
    <property type="entry name" value="NERD"/>
    <property type="match status" value="1"/>
</dbReference>
<keyword evidence="1" id="KW-0472">Membrane</keyword>
<keyword evidence="1" id="KW-1133">Transmembrane helix</keyword>
<gene>
    <name evidence="3" type="ORF">U729_2089</name>
</gene>
<feature type="domain" description="NERD" evidence="2">
    <location>
        <begin position="93"/>
        <end position="208"/>
    </location>
</feature>
<dbReference type="Proteomes" id="UP000030635">
    <property type="component" value="Chromosome"/>
</dbReference>
<dbReference type="InterPro" id="IPR011528">
    <property type="entry name" value="NERD"/>
</dbReference>
<dbReference type="RefSeq" id="WP_039314557.1">
    <property type="nucleotide sequence ID" value="NZ_CP006905.1"/>
</dbReference>
<dbReference type="KEGG" id="cbv:U729_2089"/>
<feature type="transmembrane region" description="Helical" evidence="1">
    <location>
        <begin position="57"/>
        <end position="73"/>
    </location>
</feature>
<keyword evidence="4" id="KW-1185">Reference proteome</keyword>
<accession>A0A0A7FS95</accession>
<evidence type="ECO:0000256" key="1">
    <source>
        <dbReference type="SAM" id="Phobius"/>
    </source>
</evidence>
<reference evidence="3 4" key="1">
    <citation type="journal article" date="2015" name="Infect. Genet. Evol.">
        <title>Genomic sequences of six botulinum neurotoxin-producing strains representing three clostridial species illustrate the mobility and diversity of botulinum neurotoxin genes.</title>
        <authorList>
            <person name="Smith T.J."/>
            <person name="Hill K.K."/>
            <person name="Xie G."/>
            <person name="Foley B.T."/>
            <person name="Williamson C.H."/>
            <person name="Foster J.T."/>
            <person name="Johnson S.L."/>
            <person name="Chertkov O."/>
            <person name="Teshima H."/>
            <person name="Gibbons H.S."/>
            <person name="Johnsky L.A."/>
            <person name="Karavis M.A."/>
            <person name="Smith L.A."/>
        </authorList>
    </citation>
    <scope>NUCLEOTIDE SEQUENCE [LARGE SCALE GENOMIC DNA]</scope>
    <source>
        <strain evidence="3">Sullivan</strain>
    </source>
</reference>
<evidence type="ECO:0000259" key="2">
    <source>
        <dbReference type="PROSITE" id="PS50965"/>
    </source>
</evidence>
<dbReference type="EMBL" id="CP006905">
    <property type="protein sequence ID" value="AIY82428.1"/>
    <property type="molecule type" value="Genomic_DNA"/>
</dbReference>
<dbReference type="eggNOG" id="ENOG50300YS">
    <property type="taxonomic scope" value="Bacteria"/>
</dbReference>
<keyword evidence="1" id="KW-0812">Transmembrane</keyword>